<name>A0A0C2Z2X6_9AGAM</name>
<feature type="domain" description="Heterokaryon incompatibility" evidence="2">
    <location>
        <begin position="789"/>
        <end position="874"/>
    </location>
</feature>
<dbReference type="EMBL" id="KN822120">
    <property type="protein sequence ID" value="KIM56248.1"/>
    <property type="molecule type" value="Genomic_DNA"/>
</dbReference>
<dbReference type="STRING" id="1036808.A0A0C2Z2X6"/>
<reference evidence="4" key="2">
    <citation type="submission" date="2015-01" db="EMBL/GenBank/DDBJ databases">
        <title>Evolutionary Origins and Diversification of the Mycorrhizal Mutualists.</title>
        <authorList>
            <consortium name="DOE Joint Genome Institute"/>
            <consortium name="Mycorrhizal Genomics Consortium"/>
            <person name="Kohler A."/>
            <person name="Kuo A."/>
            <person name="Nagy L.G."/>
            <person name="Floudas D."/>
            <person name="Copeland A."/>
            <person name="Barry K.W."/>
            <person name="Cichocki N."/>
            <person name="Veneault-Fourrey C."/>
            <person name="LaButti K."/>
            <person name="Lindquist E.A."/>
            <person name="Lipzen A."/>
            <person name="Lundell T."/>
            <person name="Morin E."/>
            <person name="Murat C."/>
            <person name="Riley R."/>
            <person name="Ohm R."/>
            <person name="Sun H."/>
            <person name="Tunlid A."/>
            <person name="Henrissat B."/>
            <person name="Grigoriev I.V."/>
            <person name="Hibbett D.S."/>
            <person name="Martin F."/>
        </authorList>
    </citation>
    <scope>NUCLEOTIDE SEQUENCE [LARGE SCALE GENOMIC DNA]</scope>
    <source>
        <strain evidence="4">Foug A</strain>
    </source>
</reference>
<dbReference type="AlphaFoldDB" id="A0A0C2Z2X6"/>
<dbReference type="SUPFAM" id="SSF48452">
    <property type="entry name" value="TPR-like"/>
    <property type="match status" value="2"/>
</dbReference>
<keyword evidence="4" id="KW-1185">Reference proteome</keyword>
<dbReference type="Gene3D" id="1.25.40.10">
    <property type="entry name" value="Tetratricopeptide repeat domain"/>
    <property type="match status" value="3"/>
</dbReference>
<gene>
    <name evidence="3" type="ORF">SCLCIDRAFT_249073</name>
</gene>
<organism evidence="3 4">
    <name type="scientific">Scleroderma citrinum Foug A</name>
    <dbReference type="NCBI Taxonomy" id="1036808"/>
    <lineage>
        <taxon>Eukaryota</taxon>
        <taxon>Fungi</taxon>
        <taxon>Dikarya</taxon>
        <taxon>Basidiomycota</taxon>
        <taxon>Agaricomycotina</taxon>
        <taxon>Agaricomycetes</taxon>
        <taxon>Agaricomycetidae</taxon>
        <taxon>Boletales</taxon>
        <taxon>Sclerodermatineae</taxon>
        <taxon>Sclerodermataceae</taxon>
        <taxon>Scleroderma</taxon>
    </lineage>
</organism>
<sequence length="1209" mass="135334">MSNLDDRIVQNRRELERHPPGDAGRAATLYMLADNLKARFAEFGENPDLDEAISLHRSALNLRPASHLDRSSSLRELAYCLRKRYNSKGTISDLDEVISLNRAALELCPPGHSGRAVALHHLASYLKIRFGKNADLADIDEAITLQRAALDLRPPGHSERESPLYELAVCLWKRYVDQHTLDDLEEAILLNRALLELRPSGHPRRAVALHIVADNLRARFVELGAVADLDEAIKLHRSALALRPGGYHRLSSLHELAGCLWKRYSNQNTISDLNEAISLNRAELELSSPDDPRRATTLHNLANNLRIRFEALDHGADLEEAITQHRSVLDLRPDGHPNRSSSLHELAVCHLHRYKKQATMPDLEGALLLNQAALSLRSPGHVGRAATLYNLADTLRIRFIAFGQNADLDEAITFHRQALDLRPADQSVRSTSLKSFVDCLSSRIEEQGAAADLDDSMTLNQAIMELCHLDHSDHATSIPTVLHLRERLEQLDTSADLDERILLGQATLALCKPGDSIRATTLLRLASDLFRRFQKVGIITDLQEAVKFGQSLLGLHPPGSPDRAIHLNTLMIYIREMFDKFGEVGDYNEAVSLAREAVELLPAGDPDRVSSLCGLASFLSVKFRKDGNLIHLEEAIKLRRDEIARSRTASSLHELALCLSDRFDQRANSADIKEAITLTLSALELCPPRDADRAGTQKRLALYRLKKVKQLVPKSGRDGNMKRIMNIVYKSLESLPPRLLNTHTGVLCDRDALVSEFEKSPEYQQLLPSAAPYPSDTHISSIVLSHFKYVTLSHRWGKDEPLLRHIQDRIIYDMDPKDGLLKLQTFCATAAECGYMWAWSDTCCIDKSSTMELAKAVTSMFSWYRGSALTIVYLFDVWEGGTLSKSEWFTRGWTLQELLAPSTLLFYTQEWSLYKDSPNSNHKMDRIVLRELEEAIDIPSQMLTDFNPGMDNARSRLQWASRRHTTEPEDMVYSLFGIFNVFLPIIPGESVENALARLLAEIISQSGDISVLDWVGNASRIHSCFPAGIGSYETLPFLPTSHTNKLQAPLPDTREFVEARANLLSSLSTLELPHFTSPRLWLPCIVYSVSRITTVPQAKMPYRQNYVYKIRAEGLSPIDITLSHELKGTSGTRLPFVLVRPLQPKLLAIDNISAGNNVIAMLGQPFSALLLKLETSGKHYKRVASSAHIVARPLDVTSIFGKVRTLSVL</sequence>
<dbReference type="OrthoDB" id="9991317at2759"/>
<reference evidence="3 4" key="1">
    <citation type="submission" date="2014-04" db="EMBL/GenBank/DDBJ databases">
        <authorList>
            <consortium name="DOE Joint Genome Institute"/>
            <person name="Kuo A."/>
            <person name="Kohler A."/>
            <person name="Nagy L.G."/>
            <person name="Floudas D."/>
            <person name="Copeland A."/>
            <person name="Barry K.W."/>
            <person name="Cichocki N."/>
            <person name="Veneault-Fourrey C."/>
            <person name="LaButti K."/>
            <person name="Lindquist E.A."/>
            <person name="Lipzen A."/>
            <person name="Lundell T."/>
            <person name="Morin E."/>
            <person name="Murat C."/>
            <person name="Sun H."/>
            <person name="Tunlid A."/>
            <person name="Henrissat B."/>
            <person name="Grigoriev I.V."/>
            <person name="Hibbett D.S."/>
            <person name="Martin F."/>
            <person name="Nordberg H.P."/>
            <person name="Cantor M.N."/>
            <person name="Hua S.X."/>
        </authorList>
    </citation>
    <scope>NUCLEOTIDE SEQUENCE [LARGE SCALE GENOMIC DNA]</scope>
    <source>
        <strain evidence="3 4">Foug A</strain>
    </source>
</reference>
<dbReference type="InParanoid" id="A0A0C2Z2X6"/>
<dbReference type="Proteomes" id="UP000053989">
    <property type="component" value="Unassembled WGS sequence"/>
</dbReference>
<dbReference type="InterPro" id="IPR010730">
    <property type="entry name" value="HET"/>
</dbReference>
<dbReference type="InterPro" id="IPR011990">
    <property type="entry name" value="TPR-like_helical_dom_sf"/>
</dbReference>
<dbReference type="Pfam" id="PF06985">
    <property type="entry name" value="HET"/>
    <property type="match status" value="1"/>
</dbReference>
<accession>A0A0C2Z2X6</accession>
<feature type="region of interest" description="Disordered" evidence="1">
    <location>
        <begin position="1"/>
        <end position="22"/>
    </location>
</feature>
<evidence type="ECO:0000259" key="2">
    <source>
        <dbReference type="Pfam" id="PF06985"/>
    </source>
</evidence>
<dbReference type="PANTHER" id="PTHR10622:SF10">
    <property type="entry name" value="HET DOMAIN-CONTAINING PROTEIN"/>
    <property type="match status" value="1"/>
</dbReference>
<proteinExistence type="predicted"/>
<feature type="compositionally biased region" description="Basic and acidic residues" evidence="1">
    <location>
        <begin position="1"/>
        <end position="20"/>
    </location>
</feature>
<protein>
    <recommendedName>
        <fullName evidence="2">Heterokaryon incompatibility domain-containing protein</fullName>
    </recommendedName>
</protein>
<evidence type="ECO:0000313" key="4">
    <source>
        <dbReference type="Proteomes" id="UP000053989"/>
    </source>
</evidence>
<dbReference type="PANTHER" id="PTHR10622">
    <property type="entry name" value="HET DOMAIN-CONTAINING PROTEIN"/>
    <property type="match status" value="1"/>
</dbReference>
<dbReference type="HOGENOM" id="CLU_000288_138_6_1"/>
<evidence type="ECO:0000313" key="3">
    <source>
        <dbReference type="EMBL" id="KIM56248.1"/>
    </source>
</evidence>
<evidence type="ECO:0000256" key="1">
    <source>
        <dbReference type="SAM" id="MobiDB-lite"/>
    </source>
</evidence>